<comment type="similarity">
    <text evidence="8 9">Belongs to the peptidase S8 family.</text>
</comment>
<dbReference type="SUPFAM" id="SSF52025">
    <property type="entry name" value="PA domain"/>
    <property type="match status" value="1"/>
</dbReference>
<keyword evidence="4 8" id="KW-0378">Hydrolase</keyword>
<dbReference type="Pfam" id="PF02225">
    <property type="entry name" value="PA"/>
    <property type="match status" value="1"/>
</dbReference>
<evidence type="ECO:0000256" key="1">
    <source>
        <dbReference type="ARBA" id="ARBA00022525"/>
    </source>
</evidence>
<sequence length="1682" mass="182469">MSSAFCAAGIAASANDHGYAANETQFQPKSIDMMKLYEVQKEAAQNAGNNFLSPLRQGDKRNMQLTPKDYTTKIAKEKELTGKHTYIVRLIDQPIATYDGSIKGLKATRASLNNNVKLFNGAKPVGNTESAINAYEQHLLNKQDKFVQKAQGKGVNADVKRQFTNAINAVTMDLTQAEALRLAELSEVAYIQRSMNYELHTDVGPEHIGAGGVWDGTGIVSGGKYKGENMLVGIIDTGINTQHPSFAATDEDGYTHTNPLGAGNYLGDCALEEYAERCNDKLIGVYTHETVTDTFFSVPENSWEDPVRLMPEFGEDWNGHGSHVASTVAGNVQYDVDDLLPDLIGDGHGKPIGVKMPKASGVAPRANIISYQVCMPTGGCSGEAMLFAIDQAIKDGVDVINMSIGGSENFPWDDAFEMAFLSAREAGVAVALSAGNSGASRGTDSTYTVDHTSPWVLNVAATTHARSINIAGKTLTGFSGGDESKTPTTFEGAGISGSFTGEFVLGADFGDARCNEPFAPGTFTETQIVVCERGDIARFEKAVNVQAGGAGAFVLYNTSVEGDQINDDPYVIPGIHITRDQWEGPSWKIKALKPWLASGSDHMGTITASQVTRDINEEDADWLASFSSRGPSQTVEELFSPGIAAPGVDIFAAWTEENPFEAVSDTRDWNRISGTSMASPHVAGAMTLVRQAHPEWTASQVQSALQMSADSKAIKMEHPYYNEVVVAGPYRAGHGLVNVARAIDSGLIMDETEENFKRANPHNGGRVRDLNLPQLINMDCGRQCSWTRTVTATQDGTWSVNVEKLQQAHLDYEWSLDPSAQVSVMPSTFSLKAGESKTLTITSNFEEIDMAWYDGTIHADQGEIQFISENESTPMAIWPYSSLFKGKTLPNTVNIDATDDNASTFIANIPFGVPTGAISAVAFAPVELTNTEMVIPRMGFGVQVFNNEGYFNVVDDVDAGIVVHDFLKVIPVTVPENSAILRAELGAVIDTTSNNDLGTNSYINADIYVVRDYNSDGKFHYTEAICASALPQTTEGEFCSIENPEAGEYSIIVHNNLLYPFDSVDTLSVNHVVVPKEVSSDFSFDFAQSADDELTSDMTISWNSTLEQNTVYHSAIAVQAADNAQGSLTFIPMTIKRGANTVSINASQTNALVGDIVDMRVVVQANKSGDDRTVDLTAELSSGLSIVPGSMNEVEGLVLTDNGFTINKEQVNSADWATNYVVTTNENDAMCKTPWTEYLPETEGNYVDLRNYGLQPSWGSFFEVNEWGWGNWVHELQIPIITDTGSNLTPFDNEAYFKTNQMVMSSRGWVQLDIGNYNPWDIMPQQIHLELPSTGYTTPPDYLFASLWNAEQDMNWNQSLTLAKLERNSWDAEQESGVTLAYLGDYVVLEWDNAKTHDKGTDMNWNTTFDERDDSYDHQMFMRSNTSNIPGEYEVIMAYDNVDFGSQEGSGSIGLRGYNGPRAGMWPLNGHTGVSLAYNNLKDVIKSGLVVCYDIVSPESTSITVNFKARVTKAAISTSQMLNISGAIDGVSDASAVTNISVASNINIDTINDQVIDENTSTDVSVYYTDADGGVSANNISVTGDNFTAEVSDNASGSAITITPDADWHGETMVTVTVTDKVFSNDVASTSFMLTVNSDGVEPVPTPTPTPTPDPEPKKSSGSMSWLILSLCSLLIFRRKLS</sequence>
<evidence type="ECO:0000256" key="7">
    <source>
        <dbReference type="PIRSR" id="PIRSR615500-1"/>
    </source>
</evidence>
<accession>A0A502KSQ3</accession>
<keyword evidence="5 8" id="KW-0720">Serine protease</keyword>
<feature type="domain" description="Peptidase S8/S53" evidence="11">
    <location>
        <begin position="227"/>
        <end position="712"/>
    </location>
</feature>
<evidence type="ECO:0000256" key="9">
    <source>
        <dbReference type="RuleBase" id="RU003355"/>
    </source>
</evidence>
<dbReference type="EMBL" id="SAWY01000021">
    <property type="protein sequence ID" value="TPH14708.1"/>
    <property type="molecule type" value="Genomic_DNA"/>
</dbReference>
<dbReference type="GO" id="GO:0004252">
    <property type="term" value="F:serine-type endopeptidase activity"/>
    <property type="evidence" value="ECO:0007669"/>
    <property type="project" value="UniProtKB-UniRule"/>
</dbReference>
<evidence type="ECO:0000256" key="2">
    <source>
        <dbReference type="ARBA" id="ARBA00022670"/>
    </source>
</evidence>
<dbReference type="InterPro" id="IPR046450">
    <property type="entry name" value="PA_dom_sf"/>
</dbReference>
<evidence type="ECO:0000313" key="13">
    <source>
        <dbReference type="EMBL" id="TPH14708.1"/>
    </source>
</evidence>
<evidence type="ECO:0000256" key="8">
    <source>
        <dbReference type="PROSITE-ProRule" id="PRU01240"/>
    </source>
</evidence>
<dbReference type="Gene3D" id="3.40.50.200">
    <property type="entry name" value="Peptidase S8/S53 domain"/>
    <property type="match status" value="1"/>
</dbReference>
<keyword evidence="6" id="KW-0325">Glycoprotein</keyword>
<gene>
    <name evidence="13" type="ORF">EPA86_10695</name>
</gene>
<comment type="caution">
    <text evidence="13">The sequence shown here is derived from an EMBL/GenBank/DDBJ whole genome shotgun (WGS) entry which is preliminary data.</text>
</comment>
<dbReference type="OrthoDB" id="614750at2"/>
<dbReference type="PROSITE" id="PS00136">
    <property type="entry name" value="SUBTILASE_ASP"/>
    <property type="match status" value="1"/>
</dbReference>
<dbReference type="PROSITE" id="PS00137">
    <property type="entry name" value="SUBTILASE_HIS"/>
    <property type="match status" value="1"/>
</dbReference>
<feature type="active site" description="Charge relay system" evidence="7 8">
    <location>
        <position position="320"/>
    </location>
</feature>
<dbReference type="InterPro" id="IPR023827">
    <property type="entry name" value="Peptidase_S8_Asp-AS"/>
</dbReference>
<protein>
    <submittedName>
        <fullName evidence="13">Peptidase S8</fullName>
    </submittedName>
</protein>
<keyword evidence="14" id="KW-1185">Reference proteome</keyword>
<keyword evidence="1" id="KW-0964">Secreted</keyword>
<evidence type="ECO:0000256" key="6">
    <source>
        <dbReference type="ARBA" id="ARBA00023180"/>
    </source>
</evidence>
<evidence type="ECO:0000256" key="10">
    <source>
        <dbReference type="SAM" id="MobiDB-lite"/>
    </source>
</evidence>
<evidence type="ECO:0000256" key="4">
    <source>
        <dbReference type="ARBA" id="ARBA00022801"/>
    </source>
</evidence>
<feature type="region of interest" description="Disordered" evidence="10">
    <location>
        <begin position="1637"/>
        <end position="1662"/>
    </location>
</feature>
<dbReference type="Pfam" id="PF00082">
    <property type="entry name" value="Peptidase_S8"/>
    <property type="match status" value="1"/>
</dbReference>
<dbReference type="InterPro" id="IPR023828">
    <property type="entry name" value="Peptidase_S8_Ser-AS"/>
</dbReference>
<dbReference type="InterPro" id="IPR045051">
    <property type="entry name" value="SBT"/>
</dbReference>
<feature type="active site" description="Charge relay system" evidence="7 8">
    <location>
        <position position="676"/>
    </location>
</feature>
<dbReference type="InterPro" id="IPR034197">
    <property type="entry name" value="Peptidases_S8_3"/>
</dbReference>
<dbReference type="Proteomes" id="UP000315303">
    <property type="component" value="Unassembled WGS sequence"/>
</dbReference>
<organism evidence="13 14">
    <name type="scientific">Litorilituus lipolyticus</name>
    <dbReference type="NCBI Taxonomy" id="2491017"/>
    <lineage>
        <taxon>Bacteria</taxon>
        <taxon>Pseudomonadati</taxon>
        <taxon>Pseudomonadota</taxon>
        <taxon>Gammaproteobacteria</taxon>
        <taxon>Alteromonadales</taxon>
        <taxon>Colwelliaceae</taxon>
        <taxon>Litorilituus</taxon>
    </lineage>
</organism>
<feature type="domain" description="PA" evidence="12">
    <location>
        <begin position="500"/>
        <end position="581"/>
    </location>
</feature>
<dbReference type="PRINTS" id="PR00723">
    <property type="entry name" value="SUBTILISIN"/>
</dbReference>
<feature type="compositionally biased region" description="Pro residues" evidence="10">
    <location>
        <begin position="1644"/>
        <end position="1654"/>
    </location>
</feature>
<dbReference type="SUPFAM" id="SSF52743">
    <property type="entry name" value="Subtilisin-like"/>
    <property type="match status" value="1"/>
</dbReference>
<reference evidence="13 14" key="1">
    <citation type="submission" date="2019-01" db="EMBL/GenBank/DDBJ databases">
        <title>Litorilituus lipolytica sp. nov., isolated from intertidal sand of the Yellow Sea in China.</title>
        <authorList>
            <person name="Liu A."/>
        </authorList>
    </citation>
    <scope>NUCLEOTIDE SEQUENCE [LARGE SCALE GENOMIC DNA]</scope>
    <source>
        <strain evidence="13 14">RZ04</strain>
    </source>
</reference>
<keyword evidence="3" id="KW-0732">Signal</keyword>
<evidence type="ECO:0000313" key="14">
    <source>
        <dbReference type="Proteomes" id="UP000315303"/>
    </source>
</evidence>
<dbReference type="PANTHER" id="PTHR10795">
    <property type="entry name" value="PROPROTEIN CONVERTASE SUBTILISIN/KEXIN"/>
    <property type="match status" value="1"/>
</dbReference>
<dbReference type="CDD" id="cd02120">
    <property type="entry name" value="PA_subtilisin_like"/>
    <property type="match status" value="1"/>
</dbReference>
<evidence type="ECO:0000256" key="3">
    <source>
        <dbReference type="ARBA" id="ARBA00022729"/>
    </source>
</evidence>
<dbReference type="InterPro" id="IPR000209">
    <property type="entry name" value="Peptidase_S8/S53_dom"/>
</dbReference>
<dbReference type="CDD" id="cd04852">
    <property type="entry name" value="Peptidases_S8_3"/>
    <property type="match status" value="1"/>
</dbReference>
<dbReference type="InterPro" id="IPR003137">
    <property type="entry name" value="PA_domain"/>
</dbReference>
<name>A0A502KSQ3_9GAMM</name>
<dbReference type="InterPro" id="IPR036852">
    <property type="entry name" value="Peptidase_S8/S53_dom_sf"/>
</dbReference>
<dbReference type="PROSITE" id="PS51892">
    <property type="entry name" value="SUBTILASE"/>
    <property type="match status" value="1"/>
</dbReference>
<dbReference type="GO" id="GO:0006508">
    <property type="term" value="P:proteolysis"/>
    <property type="evidence" value="ECO:0007669"/>
    <property type="project" value="UniProtKB-KW"/>
</dbReference>
<keyword evidence="2 8" id="KW-0645">Protease</keyword>
<evidence type="ECO:0000259" key="11">
    <source>
        <dbReference type="Pfam" id="PF00082"/>
    </source>
</evidence>
<evidence type="ECO:0000259" key="12">
    <source>
        <dbReference type="Pfam" id="PF02225"/>
    </source>
</evidence>
<dbReference type="InterPro" id="IPR022398">
    <property type="entry name" value="Peptidase_S8_His-AS"/>
</dbReference>
<dbReference type="PROSITE" id="PS00138">
    <property type="entry name" value="SUBTILASE_SER"/>
    <property type="match status" value="1"/>
</dbReference>
<evidence type="ECO:0000256" key="5">
    <source>
        <dbReference type="ARBA" id="ARBA00022825"/>
    </source>
</evidence>
<proteinExistence type="inferred from homology"/>
<dbReference type="InterPro" id="IPR015500">
    <property type="entry name" value="Peptidase_S8_subtilisin-rel"/>
</dbReference>
<feature type="active site" description="Charge relay system" evidence="7 8">
    <location>
        <position position="236"/>
    </location>
</feature>
<dbReference type="Gene3D" id="3.50.30.30">
    <property type="match status" value="1"/>
</dbReference>